<keyword evidence="2" id="KW-0813">Transport</keyword>
<dbReference type="Gene3D" id="3.40.50.300">
    <property type="entry name" value="P-loop containing nucleotide triphosphate hydrolases"/>
    <property type="match status" value="1"/>
</dbReference>
<dbReference type="GO" id="GO:0016887">
    <property type="term" value="F:ATP hydrolysis activity"/>
    <property type="evidence" value="ECO:0007669"/>
    <property type="project" value="InterPro"/>
</dbReference>
<reference evidence="6 7" key="1">
    <citation type="submission" date="2020-05" db="EMBL/GenBank/DDBJ databases">
        <title>Mucilaginibacter mali sp. nov.</title>
        <authorList>
            <person name="Kim H.S."/>
            <person name="Lee K.C."/>
            <person name="Suh M.K."/>
            <person name="Kim J.-S."/>
            <person name="Han K.-I."/>
            <person name="Eom M.K."/>
            <person name="Shin Y.K."/>
            <person name="Lee J.-S."/>
        </authorList>
    </citation>
    <scope>NUCLEOTIDE SEQUENCE [LARGE SCALE GENOMIC DNA]</scope>
    <source>
        <strain evidence="6 7">G2-14</strain>
    </source>
</reference>
<dbReference type="RefSeq" id="WP_173415514.1">
    <property type="nucleotide sequence ID" value="NZ_CP054139.1"/>
</dbReference>
<keyword evidence="7" id="KW-1185">Reference proteome</keyword>
<evidence type="ECO:0000256" key="2">
    <source>
        <dbReference type="ARBA" id="ARBA00022448"/>
    </source>
</evidence>
<dbReference type="SMART" id="SM00382">
    <property type="entry name" value="AAA"/>
    <property type="match status" value="1"/>
</dbReference>
<dbReference type="AlphaFoldDB" id="A0A7D4QBY4"/>
<dbReference type="KEGG" id="mmab:HQ865_14165"/>
<dbReference type="PANTHER" id="PTHR42734:SF17">
    <property type="entry name" value="METAL TRANSPORT SYSTEM ATP-BINDING PROTEIN TM_0124-RELATED"/>
    <property type="match status" value="1"/>
</dbReference>
<dbReference type="InterPro" id="IPR003439">
    <property type="entry name" value="ABC_transporter-like_ATP-bd"/>
</dbReference>
<dbReference type="PANTHER" id="PTHR42734">
    <property type="entry name" value="METAL TRANSPORT SYSTEM ATP-BINDING PROTEIN TM_0124-RELATED"/>
    <property type="match status" value="1"/>
</dbReference>
<feature type="domain" description="ABC transporter" evidence="5">
    <location>
        <begin position="11"/>
        <end position="225"/>
    </location>
</feature>
<evidence type="ECO:0000259" key="5">
    <source>
        <dbReference type="PROSITE" id="PS50893"/>
    </source>
</evidence>
<evidence type="ECO:0000256" key="1">
    <source>
        <dbReference type="ARBA" id="ARBA00005417"/>
    </source>
</evidence>
<dbReference type="InterPro" id="IPR003593">
    <property type="entry name" value="AAA+_ATPase"/>
</dbReference>
<comment type="similarity">
    <text evidence="1">Belongs to the ABC transporter superfamily.</text>
</comment>
<dbReference type="Pfam" id="PF00005">
    <property type="entry name" value="ABC_tran"/>
    <property type="match status" value="1"/>
</dbReference>
<evidence type="ECO:0000256" key="4">
    <source>
        <dbReference type="ARBA" id="ARBA00022840"/>
    </source>
</evidence>
<dbReference type="InterPro" id="IPR027417">
    <property type="entry name" value="P-loop_NTPase"/>
</dbReference>
<name>A0A7D4QBY4_9SPHI</name>
<dbReference type="PROSITE" id="PS50893">
    <property type="entry name" value="ABC_TRANSPORTER_2"/>
    <property type="match status" value="1"/>
</dbReference>
<protein>
    <submittedName>
        <fullName evidence="6">ATP-binding cassette domain-containing protein</fullName>
    </submittedName>
</protein>
<dbReference type="Proteomes" id="UP000505355">
    <property type="component" value="Chromosome"/>
</dbReference>
<evidence type="ECO:0000313" key="7">
    <source>
        <dbReference type="Proteomes" id="UP000505355"/>
    </source>
</evidence>
<dbReference type="SUPFAM" id="SSF52540">
    <property type="entry name" value="P-loop containing nucleoside triphosphate hydrolases"/>
    <property type="match status" value="1"/>
</dbReference>
<dbReference type="InterPro" id="IPR050153">
    <property type="entry name" value="Metal_Ion_Import_ABC"/>
</dbReference>
<gene>
    <name evidence="6" type="ORF">HQ865_14165</name>
</gene>
<keyword evidence="3" id="KW-0547">Nucleotide-binding</keyword>
<sequence length="225" mass="25891">MHSLPMQPLNLKVDSVALSFGDRYILRDVYLDCKQGEIVGLLGRNGCGKSCLLKIIFGTLTPQYKYVSINDQYIRRGFIDTRIAYLPQHNYLPRGMRVDQLARTLVAEKHWDEFAASPAYIMHGQKQTDKLSGGELRQLEMLMILYSNADFILLDEPFTHVSPVQSDVFKQQLRKAAKTKGIIVTDHQYYNIVDVSDRIILIDNGYTRHLSDPEELVRYGYLSRM</sequence>
<accession>A0A7D4QBY4</accession>
<dbReference type="EMBL" id="CP054139">
    <property type="protein sequence ID" value="QKJ30844.1"/>
    <property type="molecule type" value="Genomic_DNA"/>
</dbReference>
<organism evidence="6 7">
    <name type="scientific">Mucilaginibacter mali</name>
    <dbReference type="NCBI Taxonomy" id="2740462"/>
    <lineage>
        <taxon>Bacteria</taxon>
        <taxon>Pseudomonadati</taxon>
        <taxon>Bacteroidota</taxon>
        <taxon>Sphingobacteriia</taxon>
        <taxon>Sphingobacteriales</taxon>
        <taxon>Sphingobacteriaceae</taxon>
        <taxon>Mucilaginibacter</taxon>
    </lineage>
</organism>
<dbReference type="GO" id="GO:0005524">
    <property type="term" value="F:ATP binding"/>
    <property type="evidence" value="ECO:0007669"/>
    <property type="project" value="UniProtKB-KW"/>
</dbReference>
<evidence type="ECO:0000313" key="6">
    <source>
        <dbReference type="EMBL" id="QKJ30844.1"/>
    </source>
</evidence>
<proteinExistence type="inferred from homology"/>
<keyword evidence="4 6" id="KW-0067">ATP-binding</keyword>
<evidence type="ECO:0000256" key="3">
    <source>
        <dbReference type="ARBA" id="ARBA00022741"/>
    </source>
</evidence>